<dbReference type="InterPro" id="IPR006129">
    <property type="entry name" value="AdhesinB"/>
</dbReference>
<organism evidence="8 9">
    <name type="scientific">Desulfonema ishimotonii</name>
    <dbReference type="NCBI Taxonomy" id="45657"/>
    <lineage>
        <taxon>Bacteria</taxon>
        <taxon>Pseudomonadati</taxon>
        <taxon>Thermodesulfobacteriota</taxon>
        <taxon>Desulfobacteria</taxon>
        <taxon>Desulfobacterales</taxon>
        <taxon>Desulfococcaceae</taxon>
        <taxon>Desulfonema</taxon>
    </lineage>
</organism>
<keyword evidence="9" id="KW-1185">Reference proteome</keyword>
<dbReference type="SUPFAM" id="SSF53807">
    <property type="entry name" value="Helical backbone' metal receptor"/>
    <property type="match status" value="1"/>
</dbReference>
<reference evidence="9" key="2">
    <citation type="submission" date="2019-01" db="EMBL/GenBank/DDBJ databases">
        <title>Genome sequence of Desulfonema ishimotonii strain Tokyo 01.</title>
        <authorList>
            <person name="Fukui M."/>
        </authorList>
    </citation>
    <scope>NUCLEOTIDE SEQUENCE [LARGE SCALE GENOMIC DNA]</scope>
    <source>
        <strain evidence="9">Tokyo 01</strain>
    </source>
</reference>
<name>A0A401FW93_9BACT</name>
<sequence>MKSTARVLIMDRDRDFRHIFTVSFVCLIIMGMLMGILAQPVRAGYNGKYPYKAAATVGMVADIIRNVAGEQAEVTGIIGAGVDPHVFNPTRSDVATLIRSDIVFYAGLLLEGQMTDILLKVSRRRPVYAVTELLRKEYMIEHAGSGHQDPHVWMDVRGWMKAVEVVAGALSEFDPPNRDEYRQNAATYLQKLEALDAYARKVIGSVPRNQRIMITAHDAFNYMGRAYDIEVMGIQGISTESEAGLRDINRIVDELVARKIPAVFVESSVSDKNVKALIEGAGSRGHSVKIGGELFSDAMGKGGTYEGTYVGMIDHNVTIIARALGGEAPEKGMQGKLSPAH</sequence>
<comment type="caution">
    <text evidence="8">The sequence shown here is derived from an EMBL/GenBank/DDBJ whole genome shotgun (WGS) entry which is preliminary data.</text>
</comment>
<reference evidence="9" key="1">
    <citation type="submission" date="2017-11" db="EMBL/GenBank/DDBJ databases">
        <authorList>
            <person name="Watanabe M."/>
            <person name="Kojima H."/>
        </authorList>
    </citation>
    <scope>NUCLEOTIDE SEQUENCE [LARGE SCALE GENOMIC DNA]</scope>
    <source>
        <strain evidence="9">Tokyo 01</strain>
    </source>
</reference>
<dbReference type="GO" id="GO:0030001">
    <property type="term" value="P:metal ion transport"/>
    <property type="evidence" value="ECO:0007669"/>
    <property type="project" value="InterPro"/>
</dbReference>
<evidence type="ECO:0000256" key="7">
    <source>
        <dbReference type="SAM" id="Phobius"/>
    </source>
</evidence>
<dbReference type="Pfam" id="PF01297">
    <property type="entry name" value="ZnuA"/>
    <property type="match status" value="1"/>
</dbReference>
<dbReference type="PANTHER" id="PTHR42953">
    <property type="entry name" value="HIGH-AFFINITY ZINC UPTAKE SYSTEM PROTEIN ZNUA-RELATED"/>
    <property type="match status" value="1"/>
</dbReference>
<accession>A0A401FW93</accession>
<dbReference type="GO" id="GO:0046872">
    <property type="term" value="F:metal ion binding"/>
    <property type="evidence" value="ECO:0007669"/>
    <property type="project" value="UniProtKB-KW"/>
</dbReference>
<comment type="subcellular location">
    <subcellularLocation>
        <location evidence="1">Cell envelope</location>
    </subcellularLocation>
</comment>
<evidence type="ECO:0000256" key="4">
    <source>
        <dbReference type="ARBA" id="ARBA00022723"/>
    </source>
</evidence>
<evidence type="ECO:0000256" key="1">
    <source>
        <dbReference type="ARBA" id="ARBA00004196"/>
    </source>
</evidence>
<evidence type="ECO:0000313" key="9">
    <source>
        <dbReference type="Proteomes" id="UP000288096"/>
    </source>
</evidence>
<evidence type="ECO:0000256" key="3">
    <source>
        <dbReference type="ARBA" id="ARBA00022448"/>
    </source>
</evidence>
<dbReference type="GO" id="GO:0007155">
    <property type="term" value="P:cell adhesion"/>
    <property type="evidence" value="ECO:0007669"/>
    <property type="project" value="InterPro"/>
</dbReference>
<protein>
    <submittedName>
        <fullName evidence="8">Manganese transporter</fullName>
    </submittedName>
</protein>
<comment type="similarity">
    <text evidence="2 6">Belongs to the bacterial solute-binding protein 9 family.</text>
</comment>
<gene>
    <name evidence="8" type="ORF">DENIS_2196</name>
</gene>
<keyword evidence="7" id="KW-1133">Transmembrane helix</keyword>
<proteinExistence type="inferred from homology"/>
<keyword evidence="3 6" id="KW-0813">Transport</keyword>
<dbReference type="InterPro" id="IPR006127">
    <property type="entry name" value="ZnuA-like"/>
</dbReference>
<keyword evidence="7" id="KW-0472">Membrane</keyword>
<evidence type="ECO:0000313" key="8">
    <source>
        <dbReference type="EMBL" id="GBC61236.1"/>
    </source>
</evidence>
<evidence type="ECO:0000256" key="5">
    <source>
        <dbReference type="ARBA" id="ARBA00022729"/>
    </source>
</evidence>
<dbReference type="PRINTS" id="PR00690">
    <property type="entry name" value="ADHESNFAMILY"/>
</dbReference>
<dbReference type="InterPro" id="IPR006128">
    <property type="entry name" value="Lipoprotein_PsaA-like"/>
</dbReference>
<dbReference type="PRINTS" id="PR00691">
    <property type="entry name" value="ADHESINB"/>
</dbReference>
<dbReference type="Gene3D" id="3.40.50.1980">
    <property type="entry name" value="Nitrogenase molybdenum iron protein domain"/>
    <property type="match status" value="2"/>
</dbReference>
<keyword evidence="5" id="KW-0732">Signal</keyword>
<keyword evidence="7" id="KW-0812">Transmembrane</keyword>
<keyword evidence="4" id="KW-0479">Metal-binding</keyword>
<dbReference type="Proteomes" id="UP000288096">
    <property type="component" value="Unassembled WGS sequence"/>
</dbReference>
<feature type="transmembrane region" description="Helical" evidence="7">
    <location>
        <begin position="20"/>
        <end position="38"/>
    </location>
</feature>
<dbReference type="EMBL" id="BEXT01000001">
    <property type="protein sequence ID" value="GBC61236.1"/>
    <property type="molecule type" value="Genomic_DNA"/>
</dbReference>
<dbReference type="InterPro" id="IPR050492">
    <property type="entry name" value="Bact_metal-bind_prot9"/>
</dbReference>
<dbReference type="PANTHER" id="PTHR42953:SF1">
    <property type="entry name" value="METAL-BINDING PROTEIN HI_0362-RELATED"/>
    <property type="match status" value="1"/>
</dbReference>
<evidence type="ECO:0000256" key="2">
    <source>
        <dbReference type="ARBA" id="ARBA00011028"/>
    </source>
</evidence>
<dbReference type="AlphaFoldDB" id="A0A401FW93"/>
<dbReference type="RefSeq" id="WP_231714477.1">
    <property type="nucleotide sequence ID" value="NZ_BEXT01000001.1"/>
</dbReference>
<dbReference type="GO" id="GO:0030313">
    <property type="term" value="C:cell envelope"/>
    <property type="evidence" value="ECO:0007669"/>
    <property type="project" value="UniProtKB-SubCell"/>
</dbReference>
<evidence type="ECO:0000256" key="6">
    <source>
        <dbReference type="RuleBase" id="RU003512"/>
    </source>
</evidence>